<evidence type="ECO:0000256" key="1">
    <source>
        <dbReference type="SAM" id="MobiDB-lite"/>
    </source>
</evidence>
<feature type="compositionally biased region" description="Polar residues" evidence="1">
    <location>
        <begin position="69"/>
        <end position="80"/>
    </location>
</feature>
<keyword evidence="3" id="KW-1185">Reference proteome</keyword>
<dbReference type="AlphaFoldDB" id="A0A9W7E975"/>
<feature type="region of interest" description="Disordered" evidence="1">
    <location>
        <begin position="253"/>
        <end position="287"/>
    </location>
</feature>
<feature type="region of interest" description="Disordered" evidence="1">
    <location>
        <begin position="347"/>
        <end position="369"/>
    </location>
</feature>
<reference evidence="3" key="1">
    <citation type="journal article" date="2023" name="Commun. Biol.">
        <title>Genome analysis of Parmales, the sister group of diatoms, reveals the evolutionary specialization of diatoms from phago-mixotrophs to photoautotrophs.</title>
        <authorList>
            <person name="Ban H."/>
            <person name="Sato S."/>
            <person name="Yoshikawa S."/>
            <person name="Yamada K."/>
            <person name="Nakamura Y."/>
            <person name="Ichinomiya M."/>
            <person name="Sato N."/>
            <person name="Blanc-Mathieu R."/>
            <person name="Endo H."/>
            <person name="Kuwata A."/>
            <person name="Ogata H."/>
        </authorList>
    </citation>
    <scope>NUCLEOTIDE SEQUENCE [LARGE SCALE GENOMIC DNA]</scope>
    <source>
        <strain evidence="3">NIES 3701</strain>
    </source>
</reference>
<dbReference type="EMBL" id="BRXY01000117">
    <property type="protein sequence ID" value="GMH67438.1"/>
    <property type="molecule type" value="Genomic_DNA"/>
</dbReference>
<organism evidence="2 3">
    <name type="scientific">Triparma strigata</name>
    <dbReference type="NCBI Taxonomy" id="1606541"/>
    <lineage>
        <taxon>Eukaryota</taxon>
        <taxon>Sar</taxon>
        <taxon>Stramenopiles</taxon>
        <taxon>Ochrophyta</taxon>
        <taxon>Bolidophyceae</taxon>
        <taxon>Parmales</taxon>
        <taxon>Triparmaceae</taxon>
        <taxon>Triparma</taxon>
    </lineage>
</organism>
<protein>
    <submittedName>
        <fullName evidence="2">Uncharacterized protein</fullName>
    </submittedName>
</protein>
<gene>
    <name evidence="2" type="ORF">TrST_g2072</name>
</gene>
<sequence>MTEGAQPRRMSAAEIFQASQDGGNKVGSMKKKQDNGITGVLAIEESGAKVESLGGRRVLVRNPHGGTGMSNVFSDNSNVLSPPPPKPKTDADPTKNEYGDFDPDRREKAKRIAMQKRFDALAKPKARGRDIYDDTQTAKKGTTYLNGESEDNVLWGGGPAPKVPPEVGRRLSQGIIESSTSSKKGKAVSLADLLAVSRNVEGDPKPRWNSEFTDAESLRLENIGSINDEDPPSPQQAYGDKKAVANFMKFQGARRASASGPGQGQDRVVKLNKGAPGGRISPDQRGSLTDEFYEKAASPIAAPKKLSIADYMKATGQEVKKVEKPIAVVGSSTAKKKTISMMDYLKKGGIDTPSGVTTPVEDSDSDADQQKALWAKFGMKQSTN</sequence>
<proteinExistence type="predicted"/>
<evidence type="ECO:0000313" key="2">
    <source>
        <dbReference type="EMBL" id="GMH67438.1"/>
    </source>
</evidence>
<evidence type="ECO:0000313" key="3">
    <source>
        <dbReference type="Proteomes" id="UP001165085"/>
    </source>
</evidence>
<feature type="compositionally biased region" description="Basic and acidic residues" evidence="1">
    <location>
        <begin position="87"/>
        <end position="107"/>
    </location>
</feature>
<dbReference type="OrthoDB" id="10432971at2759"/>
<accession>A0A9W7E975</accession>
<comment type="caution">
    <text evidence="2">The sequence shown here is derived from an EMBL/GenBank/DDBJ whole genome shotgun (WGS) entry which is preliminary data.</text>
</comment>
<dbReference type="Proteomes" id="UP001165085">
    <property type="component" value="Unassembled WGS sequence"/>
</dbReference>
<feature type="region of interest" description="Disordered" evidence="1">
    <location>
        <begin position="142"/>
        <end position="167"/>
    </location>
</feature>
<feature type="region of interest" description="Disordered" evidence="1">
    <location>
        <begin position="59"/>
        <end position="107"/>
    </location>
</feature>
<name>A0A9W7E975_9STRA</name>